<comment type="caution">
    <text evidence="2">The sequence shown here is derived from an EMBL/GenBank/DDBJ whole genome shotgun (WGS) entry which is preliminary data.</text>
</comment>
<sequence length="262" mass="30464">MITSSIPNTWSDLQDKVSDILTQCGFSVETEKTVQTVRGSVELDVYAIETIKGRKYSIICECKYWKSRIPQNVIHAFRSVVGDLGANVGYVISLNGFQKGAFNVSELTNIELVTWEEFQTFFFETWYDVYFSKEMASRLNPLLTYSEPILPAWFDKMSREDKEIYYSLKDKYDVLGHIVMNYTHYGRMLGNKPIPLLPVINILSQELEDQEHIARRVPENILTETGYLEFLHLVEKFGAVAISEFRVLRDKYINTDYRDNDE</sequence>
<evidence type="ECO:0000259" key="1">
    <source>
        <dbReference type="Pfam" id="PF04471"/>
    </source>
</evidence>
<dbReference type="GO" id="GO:0016787">
    <property type="term" value="F:hydrolase activity"/>
    <property type="evidence" value="ECO:0007669"/>
    <property type="project" value="UniProtKB-KW"/>
</dbReference>
<accession>A0ABU5SH96</accession>
<gene>
    <name evidence="2" type="ORF">VB798_07425</name>
</gene>
<keyword evidence="3" id="KW-1185">Reference proteome</keyword>
<keyword evidence="2" id="KW-0255">Endonuclease</keyword>
<dbReference type="InterPro" id="IPR011335">
    <property type="entry name" value="Restrct_endonuc-II-like"/>
</dbReference>
<dbReference type="InterPro" id="IPR007560">
    <property type="entry name" value="Restrct_endonuc_IV_Mrr"/>
</dbReference>
<evidence type="ECO:0000313" key="2">
    <source>
        <dbReference type="EMBL" id="MEA5426399.1"/>
    </source>
</evidence>
<dbReference type="SUPFAM" id="SSF52980">
    <property type="entry name" value="Restriction endonuclease-like"/>
    <property type="match status" value="1"/>
</dbReference>
<dbReference type="EC" id="3.1.21.-" evidence="2"/>
<reference evidence="2 3" key="1">
    <citation type="submission" date="2023-12" db="EMBL/GenBank/DDBJ databases">
        <title>Novel species of the genus Arcicella isolated from rivers.</title>
        <authorList>
            <person name="Lu H."/>
        </authorList>
    </citation>
    <scope>NUCLEOTIDE SEQUENCE [LARGE SCALE GENOMIC DNA]</scope>
    <source>
        <strain evidence="2 3">DC25W</strain>
    </source>
</reference>
<feature type="domain" description="Restriction endonuclease type IV Mrr" evidence="1">
    <location>
        <begin position="9"/>
        <end position="120"/>
    </location>
</feature>
<dbReference type="GO" id="GO:0004519">
    <property type="term" value="F:endonuclease activity"/>
    <property type="evidence" value="ECO:0007669"/>
    <property type="project" value="UniProtKB-KW"/>
</dbReference>
<organism evidence="2 3">
    <name type="scientific">Arcicella lustrica</name>
    <dbReference type="NCBI Taxonomy" id="2984196"/>
    <lineage>
        <taxon>Bacteria</taxon>
        <taxon>Pseudomonadati</taxon>
        <taxon>Bacteroidota</taxon>
        <taxon>Cytophagia</taxon>
        <taxon>Cytophagales</taxon>
        <taxon>Flectobacillaceae</taxon>
        <taxon>Arcicella</taxon>
    </lineage>
</organism>
<keyword evidence="2" id="KW-0378">Hydrolase</keyword>
<dbReference type="RefSeq" id="WP_323257525.1">
    <property type="nucleotide sequence ID" value="NZ_JAYGIM010000005.1"/>
</dbReference>
<keyword evidence="2" id="KW-0540">Nuclease</keyword>
<dbReference type="Gene3D" id="3.40.1350.10">
    <property type="match status" value="1"/>
</dbReference>
<dbReference type="Pfam" id="PF04471">
    <property type="entry name" value="Mrr_cat"/>
    <property type="match status" value="1"/>
</dbReference>
<proteinExistence type="predicted"/>
<dbReference type="InterPro" id="IPR011856">
    <property type="entry name" value="tRNA_endonuc-like_dom_sf"/>
</dbReference>
<name>A0ABU5SH96_9BACT</name>
<dbReference type="EMBL" id="JAYGIM010000005">
    <property type="protein sequence ID" value="MEA5426399.1"/>
    <property type="molecule type" value="Genomic_DNA"/>
</dbReference>
<dbReference type="Proteomes" id="UP001302222">
    <property type="component" value="Unassembled WGS sequence"/>
</dbReference>
<evidence type="ECO:0000313" key="3">
    <source>
        <dbReference type="Proteomes" id="UP001302222"/>
    </source>
</evidence>
<protein>
    <submittedName>
        <fullName evidence="2">Restriction endonuclease</fullName>
        <ecNumber evidence="2">3.1.21.-</ecNumber>
    </submittedName>
</protein>